<dbReference type="EMBL" id="CP001124">
    <property type="protein sequence ID" value="ACH38811.1"/>
    <property type="molecule type" value="Genomic_DNA"/>
</dbReference>
<name>B5EAA5_CITBB</name>
<dbReference type="OrthoDB" id="5506224at2"/>
<accession>B5EAA5</accession>
<reference evidence="3 4" key="1">
    <citation type="submission" date="2008-07" db="EMBL/GenBank/DDBJ databases">
        <title>Complete sequence of Geobacter bemidjiensis BEM.</title>
        <authorList>
            <consortium name="US DOE Joint Genome Institute"/>
            <person name="Lucas S."/>
            <person name="Copeland A."/>
            <person name="Lapidus A."/>
            <person name="Glavina del Rio T."/>
            <person name="Dalin E."/>
            <person name="Tice H."/>
            <person name="Bruce D."/>
            <person name="Goodwin L."/>
            <person name="Pitluck S."/>
            <person name="Kiss H."/>
            <person name="Brettin T."/>
            <person name="Detter J.C."/>
            <person name="Han C."/>
            <person name="Kuske C.R."/>
            <person name="Schmutz J."/>
            <person name="Larimer F."/>
            <person name="Land M."/>
            <person name="Hauser L."/>
            <person name="Kyrpides N."/>
            <person name="Lykidis A."/>
            <person name="Lovley D."/>
            <person name="Richardson P."/>
        </authorList>
    </citation>
    <scope>NUCLEOTIDE SEQUENCE [LARGE SCALE GENOMIC DNA]</scope>
    <source>
        <strain evidence="4">ATCC BAA-1014 / DSM 16622 / JCM 12645 / Bem</strain>
    </source>
</reference>
<reference evidence="3 4" key="2">
    <citation type="journal article" date="2010" name="BMC Genomics">
        <title>The genome of Geobacter bemidjiensis, exemplar for the subsurface clade of Geobacter species that predominate in Fe(III)-reducing subsurface environments.</title>
        <authorList>
            <person name="Aklujkar M."/>
            <person name="Young N.D."/>
            <person name="Holmes D."/>
            <person name="Chavan M."/>
            <person name="Risso C."/>
            <person name="Kiss H.E."/>
            <person name="Han C.S."/>
            <person name="Land M.L."/>
            <person name="Lovley D.R."/>
        </authorList>
    </citation>
    <scope>NUCLEOTIDE SEQUENCE [LARGE SCALE GENOMIC DNA]</scope>
    <source>
        <strain evidence="4">ATCC BAA-1014 / DSM 16622 / JCM 12645 / Bem</strain>
    </source>
</reference>
<dbReference type="Gene3D" id="3.30.470.20">
    <property type="entry name" value="ATP-grasp fold, B domain"/>
    <property type="match status" value="1"/>
</dbReference>
<dbReference type="Pfam" id="PF14397">
    <property type="entry name" value="ATPgrasp_ST"/>
    <property type="match status" value="1"/>
</dbReference>
<dbReference type="HOGENOM" id="CLU_709317_0_0_7"/>
<dbReference type="STRING" id="404380.Gbem_1795"/>
<dbReference type="eggNOG" id="COG0189">
    <property type="taxonomic scope" value="Bacteria"/>
</dbReference>
<dbReference type="GO" id="GO:0005737">
    <property type="term" value="C:cytoplasm"/>
    <property type="evidence" value="ECO:0007669"/>
    <property type="project" value="TreeGrafter"/>
</dbReference>
<sequence>MNLIEKSASGKVDAIYTKAIASASQLGGTLTPHLRRFIRFLALPYYFFCGIDWRICRKNKLAVCLDLLYIFFVLKHYPDHYFYCRLWEKKREEWKYYFGSIYDAYQRRQFKKFIYSRENFVLFANKQICYQLCHDAGFPLPAQFATLYPHEDYRSGLAACVAQMPPGERLIVKAVDGMGGKGIVVAFRDGDRIKVRRNEEVCDLSEFELNHPAVVQQYVRQHHLVQQFSITTNTIRLSTMLKSDYSGVVLVCAIMRFGVGGSVVDNLCSGGLAVGVDLVTGRLGEFAVGFAATLHARHPDSGMPFKDFQVPYWPEVVDLAKRVQQHFHYHKLLGLDFCITEEGPLLIEINEEQDLGGTEMVYGPVLKNREVLEQFKAYNLLVSRVQQTM</sequence>
<dbReference type="PANTHER" id="PTHR21621:SF0">
    <property type="entry name" value="BETA-CITRYLGLUTAMATE SYNTHASE B-RELATED"/>
    <property type="match status" value="1"/>
</dbReference>
<dbReference type="Proteomes" id="UP000008825">
    <property type="component" value="Chromosome"/>
</dbReference>
<dbReference type="PROSITE" id="PS50975">
    <property type="entry name" value="ATP_GRASP"/>
    <property type="match status" value="1"/>
</dbReference>
<keyword evidence="1" id="KW-0067">ATP-binding</keyword>
<evidence type="ECO:0000313" key="3">
    <source>
        <dbReference type="EMBL" id="ACH38811.1"/>
    </source>
</evidence>
<evidence type="ECO:0000259" key="2">
    <source>
        <dbReference type="PROSITE" id="PS50975"/>
    </source>
</evidence>
<keyword evidence="1" id="KW-0547">Nucleotide-binding</keyword>
<evidence type="ECO:0000313" key="4">
    <source>
        <dbReference type="Proteomes" id="UP000008825"/>
    </source>
</evidence>
<dbReference type="GO" id="GO:0009432">
    <property type="term" value="P:SOS response"/>
    <property type="evidence" value="ECO:0007669"/>
    <property type="project" value="TreeGrafter"/>
</dbReference>
<evidence type="ECO:0000256" key="1">
    <source>
        <dbReference type="PROSITE-ProRule" id="PRU00409"/>
    </source>
</evidence>
<dbReference type="GO" id="GO:0018169">
    <property type="term" value="F:ribosomal S6-glutamic acid ligase activity"/>
    <property type="evidence" value="ECO:0007669"/>
    <property type="project" value="TreeGrafter"/>
</dbReference>
<protein>
    <recommendedName>
        <fullName evidence="2">ATP-grasp domain-containing protein</fullName>
    </recommendedName>
</protein>
<feature type="domain" description="ATP-grasp" evidence="2">
    <location>
        <begin position="130"/>
        <end position="386"/>
    </location>
</feature>
<dbReference type="AlphaFoldDB" id="B5EAA5"/>
<gene>
    <name evidence="3" type="ordered locus">Gbem_1795</name>
</gene>
<dbReference type="KEGG" id="gbm:Gbem_1795"/>
<dbReference type="RefSeq" id="WP_012530229.1">
    <property type="nucleotide sequence ID" value="NC_011146.1"/>
</dbReference>
<dbReference type="InterPro" id="IPR039523">
    <property type="entry name" value="RimK-rel_E_lig_ATP-grasp"/>
</dbReference>
<dbReference type="PANTHER" id="PTHR21621">
    <property type="entry name" value="RIBOSOMAL PROTEIN S6 MODIFICATION PROTEIN"/>
    <property type="match status" value="1"/>
</dbReference>
<organism evidence="3 4">
    <name type="scientific">Citrifermentans bemidjiense (strain ATCC BAA-1014 / DSM 16622 / JCM 12645 / Bem)</name>
    <name type="common">Geobacter bemidjiensis</name>
    <dbReference type="NCBI Taxonomy" id="404380"/>
    <lineage>
        <taxon>Bacteria</taxon>
        <taxon>Pseudomonadati</taxon>
        <taxon>Thermodesulfobacteriota</taxon>
        <taxon>Desulfuromonadia</taxon>
        <taxon>Geobacterales</taxon>
        <taxon>Geobacteraceae</taxon>
        <taxon>Citrifermentans</taxon>
    </lineage>
</organism>
<proteinExistence type="predicted"/>
<dbReference type="GO" id="GO:0005524">
    <property type="term" value="F:ATP binding"/>
    <property type="evidence" value="ECO:0007669"/>
    <property type="project" value="UniProtKB-UniRule"/>
</dbReference>
<dbReference type="SUPFAM" id="SSF56059">
    <property type="entry name" value="Glutathione synthetase ATP-binding domain-like"/>
    <property type="match status" value="1"/>
</dbReference>
<dbReference type="InterPro" id="IPR011761">
    <property type="entry name" value="ATP-grasp"/>
</dbReference>
<keyword evidence="4" id="KW-1185">Reference proteome</keyword>
<dbReference type="GO" id="GO:0046872">
    <property type="term" value="F:metal ion binding"/>
    <property type="evidence" value="ECO:0007669"/>
    <property type="project" value="InterPro"/>
</dbReference>